<dbReference type="InterPro" id="IPR045853">
    <property type="entry name" value="Pep_chain_release_fac_I_sf"/>
</dbReference>
<dbReference type="Gene3D" id="3.30.160.20">
    <property type="match status" value="1"/>
</dbReference>
<dbReference type="Proteomes" id="UP000575083">
    <property type="component" value="Unassembled WGS sequence"/>
</dbReference>
<dbReference type="GO" id="GO:0004045">
    <property type="term" value="F:peptidyl-tRNA hydrolase activity"/>
    <property type="evidence" value="ECO:0007669"/>
    <property type="project" value="TreeGrafter"/>
</dbReference>
<proteinExistence type="inferred from homology"/>
<evidence type="ECO:0000259" key="3">
    <source>
        <dbReference type="PROSITE" id="PS00745"/>
    </source>
</evidence>
<evidence type="ECO:0000313" key="5">
    <source>
        <dbReference type="Proteomes" id="UP000575083"/>
    </source>
</evidence>
<feature type="compositionally biased region" description="Pro residues" evidence="2">
    <location>
        <begin position="19"/>
        <end position="28"/>
    </location>
</feature>
<dbReference type="Pfam" id="PF00472">
    <property type="entry name" value="RF-1"/>
    <property type="match status" value="1"/>
</dbReference>
<comment type="caution">
    <text evidence="4">The sequence shown here is derived from an EMBL/GenBank/DDBJ whole genome shotgun (WGS) entry which is preliminary data.</text>
</comment>
<feature type="region of interest" description="Disordered" evidence="2">
    <location>
        <begin position="138"/>
        <end position="168"/>
    </location>
</feature>
<dbReference type="RefSeq" id="WP_184866191.1">
    <property type="nucleotide sequence ID" value="NZ_JACHLK010000035.1"/>
</dbReference>
<evidence type="ECO:0000313" key="4">
    <source>
        <dbReference type="EMBL" id="MBB6564299.1"/>
    </source>
</evidence>
<feature type="domain" description="Prokaryotic-type class I peptide chain release factors" evidence="3">
    <location>
        <begin position="52"/>
        <end position="68"/>
    </location>
</feature>
<organism evidence="4 5">
    <name type="scientific">Acidovorax soli</name>
    <dbReference type="NCBI Taxonomy" id="592050"/>
    <lineage>
        <taxon>Bacteria</taxon>
        <taxon>Pseudomonadati</taxon>
        <taxon>Pseudomonadota</taxon>
        <taxon>Betaproteobacteria</taxon>
        <taxon>Burkholderiales</taxon>
        <taxon>Comamonadaceae</taxon>
        <taxon>Acidovorax</taxon>
    </lineage>
</organism>
<dbReference type="PANTHER" id="PTHR47814:SF1">
    <property type="entry name" value="PEPTIDYL-TRNA HYDROLASE ARFB"/>
    <property type="match status" value="1"/>
</dbReference>
<name>A0A7X0UDQ1_9BURK</name>
<sequence length="168" mass="18206">MSTEAPKAPPAAATTPEAAPRPPRPPQEAPRVNGQVAVLQVDEREVEITAMRAQGAGGQNVNKVSSAVHLRFDIAASSLPEGVRERLLALRDARITNEGVVVIKAQQYRSQDMNRAEAMERLNALVNSVAAPPRVRRATKPTYGSKQRRLEGKSQRSATKALRGRVVD</sequence>
<feature type="compositionally biased region" description="Low complexity" evidence="2">
    <location>
        <begin position="1"/>
        <end position="18"/>
    </location>
</feature>
<accession>A0A7X0UDQ1</accession>
<dbReference type="NCBIfam" id="NF006718">
    <property type="entry name" value="PRK09256.1"/>
    <property type="match status" value="1"/>
</dbReference>
<comment type="similarity">
    <text evidence="1">Belongs to the prokaryotic/mitochondrial release factor family.</text>
</comment>
<dbReference type="GO" id="GO:0003747">
    <property type="term" value="F:translation release factor activity"/>
    <property type="evidence" value="ECO:0007669"/>
    <property type="project" value="InterPro"/>
</dbReference>
<gene>
    <name evidence="4" type="ORF">HNP48_007026</name>
</gene>
<reference evidence="4 5" key="1">
    <citation type="submission" date="2020-08" db="EMBL/GenBank/DDBJ databases">
        <title>Functional genomics of gut bacteria from endangered species of beetles.</title>
        <authorList>
            <person name="Carlos-Shanley C."/>
        </authorList>
    </citation>
    <scope>NUCLEOTIDE SEQUENCE [LARGE SCALE GENOMIC DNA]</scope>
    <source>
        <strain evidence="4 5">S00198</strain>
    </source>
</reference>
<dbReference type="GO" id="GO:0072344">
    <property type="term" value="P:rescue of stalled ribosome"/>
    <property type="evidence" value="ECO:0007669"/>
    <property type="project" value="TreeGrafter"/>
</dbReference>
<protein>
    <submittedName>
        <fullName evidence="4">Ribosome-associated protein</fullName>
    </submittedName>
</protein>
<evidence type="ECO:0000256" key="2">
    <source>
        <dbReference type="SAM" id="MobiDB-lite"/>
    </source>
</evidence>
<dbReference type="InterPro" id="IPR000352">
    <property type="entry name" value="Pep_chain_release_fac_I"/>
</dbReference>
<dbReference type="PANTHER" id="PTHR47814">
    <property type="entry name" value="PEPTIDYL-TRNA HYDROLASE ARFB"/>
    <property type="match status" value="1"/>
</dbReference>
<keyword evidence="5" id="KW-1185">Reference proteome</keyword>
<dbReference type="AlphaFoldDB" id="A0A7X0UDQ1"/>
<dbReference type="GO" id="GO:0043022">
    <property type="term" value="F:ribosome binding"/>
    <property type="evidence" value="ECO:0007669"/>
    <property type="project" value="TreeGrafter"/>
</dbReference>
<feature type="region of interest" description="Disordered" evidence="2">
    <location>
        <begin position="1"/>
        <end position="33"/>
    </location>
</feature>
<evidence type="ECO:0000256" key="1">
    <source>
        <dbReference type="ARBA" id="ARBA00010835"/>
    </source>
</evidence>
<dbReference type="SUPFAM" id="SSF75620">
    <property type="entry name" value="Release factor"/>
    <property type="match status" value="1"/>
</dbReference>
<dbReference type="EMBL" id="JACHLK010000035">
    <property type="protein sequence ID" value="MBB6564299.1"/>
    <property type="molecule type" value="Genomic_DNA"/>
</dbReference>
<dbReference type="PROSITE" id="PS00745">
    <property type="entry name" value="RF_PROK_I"/>
    <property type="match status" value="1"/>
</dbReference>